<keyword evidence="3" id="KW-1185">Reference proteome</keyword>
<feature type="region of interest" description="Disordered" evidence="1">
    <location>
        <begin position="80"/>
        <end position="111"/>
    </location>
</feature>
<proteinExistence type="predicted"/>
<dbReference type="EMBL" id="JARAKH010000025">
    <property type="protein sequence ID" value="KAK8390474.1"/>
    <property type="molecule type" value="Genomic_DNA"/>
</dbReference>
<organism evidence="2 3">
    <name type="scientific">Scylla paramamosain</name>
    <name type="common">Mud crab</name>
    <dbReference type="NCBI Taxonomy" id="85552"/>
    <lineage>
        <taxon>Eukaryota</taxon>
        <taxon>Metazoa</taxon>
        <taxon>Ecdysozoa</taxon>
        <taxon>Arthropoda</taxon>
        <taxon>Crustacea</taxon>
        <taxon>Multicrustacea</taxon>
        <taxon>Malacostraca</taxon>
        <taxon>Eumalacostraca</taxon>
        <taxon>Eucarida</taxon>
        <taxon>Decapoda</taxon>
        <taxon>Pleocyemata</taxon>
        <taxon>Brachyura</taxon>
        <taxon>Eubrachyura</taxon>
        <taxon>Portunoidea</taxon>
        <taxon>Portunidae</taxon>
        <taxon>Portuninae</taxon>
        <taxon>Scylla</taxon>
    </lineage>
</organism>
<evidence type="ECO:0000313" key="2">
    <source>
        <dbReference type="EMBL" id="KAK8390474.1"/>
    </source>
</evidence>
<name>A0AAW0TSW7_SCYPA</name>
<accession>A0AAW0TSW7</accession>
<reference evidence="2 3" key="1">
    <citation type="submission" date="2023-03" db="EMBL/GenBank/DDBJ databases">
        <title>High-quality genome of Scylla paramamosain provides insights in environmental adaptation.</title>
        <authorList>
            <person name="Zhang L."/>
        </authorList>
    </citation>
    <scope>NUCLEOTIDE SEQUENCE [LARGE SCALE GENOMIC DNA]</scope>
    <source>
        <strain evidence="2">LZ_2023a</strain>
        <tissue evidence="2">Muscle</tissue>
    </source>
</reference>
<evidence type="ECO:0000313" key="3">
    <source>
        <dbReference type="Proteomes" id="UP001487740"/>
    </source>
</evidence>
<sequence length="111" mass="12069">MKRNEAPERLLRSRVEQKCLMREGGKGEGGEADTRCANIGGIWAVERSNPGPEGNTLFVFSSGMGGGGLLGVVFRWPSPSQSHLHKNTGHHDTGRLDKLPPFQQSPRLYGA</sequence>
<evidence type="ECO:0000256" key="1">
    <source>
        <dbReference type="SAM" id="MobiDB-lite"/>
    </source>
</evidence>
<feature type="compositionally biased region" description="Basic and acidic residues" evidence="1">
    <location>
        <begin position="89"/>
        <end position="98"/>
    </location>
</feature>
<protein>
    <submittedName>
        <fullName evidence="2">Uncharacterized protein</fullName>
    </submittedName>
</protein>
<dbReference type="AlphaFoldDB" id="A0AAW0TSW7"/>
<dbReference type="Proteomes" id="UP001487740">
    <property type="component" value="Unassembled WGS sequence"/>
</dbReference>
<gene>
    <name evidence="2" type="ORF">O3P69_010278</name>
</gene>
<feature type="compositionally biased region" description="Polar residues" evidence="1">
    <location>
        <begin position="102"/>
        <end position="111"/>
    </location>
</feature>
<comment type="caution">
    <text evidence="2">The sequence shown here is derived from an EMBL/GenBank/DDBJ whole genome shotgun (WGS) entry which is preliminary data.</text>
</comment>